<dbReference type="Proteomes" id="UP001060215">
    <property type="component" value="Chromosome 1"/>
</dbReference>
<evidence type="ECO:0000313" key="2">
    <source>
        <dbReference type="Proteomes" id="UP001060215"/>
    </source>
</evidence>
<proteinExistence type="predicted"/>
<dbReference type="EMBL" id="CM045758">
    <property type="protein sequence ID" value="KAI8030088.1"/>
    <property type="molecule type" value="Genomic_DNA"/>
</dbReference>
<reference evidence="1 2" key="1">
    <citation type="journal article" date="2022" name="Plant J.">
        <title>Chromosome-level genome of Camellia lanceoleosa provides a valuable resource for understanding genome evolution and self-incompatibility.</title>
        <authorList>
            <person name="Gong W."/>
            <person name="Xiao S."/>
            <person name="Wang L."/>
            <person name="Liao Z."/>
            <person name="Chang Y."/>
            <person name="Mo W."/>
            <person name="Hu G."/>
            <person name="Li W."/>
            <person name="Zhao G."/>
            <person name="Zhu H."/>
            <person name="Hu X."/>
            <person name="Ji K."/>
            <person name="Xiang X."/>
            <person name="Song Q."/>
            <person name="Yuan D."/>
            <person name="Jin S."/>
            <person name="Zhang L."/>
        </authorList>
    </citation>
    <scope>NUCLEOTIDE SEQUENCE [LARGE SCALE GENOMIC DNA]</scope>
    <source>
        <strain evidence="1">SQ_2022a</strain>
    </source>
</reference>
<organism evidence="1 2">
    <name type="scientific">Camellia lanceoleosa</name>
    <dbReference type="NCBI Taxonomy" id="1840588"/>
    <lineage>
        <taxon>Eukaryota</taxon>
        <taxon>Viridiplantae</taxon>
        <taxon>Streptophyta</taxon>
        <taxon>Embryophyta</taxon>
        <taxon>Tracheophyta</taxon>
        <taxon>Spermatophyta</taxon>
        <taxon>Magnoliopsida</taxon>
        <taxon>eudicotyledons</taxon>
        <taxon>Gunneridae</taxon>
        <taxon>Pentapetalae</taxon>
        <taxon>asterids</taxon>
        <taxon>Ericales</taxon>
        <taxon>Theaceae</taxon>
        <taxon>Camellia</taxon>
    </lineage>
</organism>
<protein>
    <submittedName>
        <fullName evidence="1">Uncharacterized protein</fullName>
    </submittedName>
</protein>
<accession>A0ACC0IY46</accession>
<gene>
    <name evidence="1" type="ORF">LOK49_LG01G00571</name>
</gene>
<name>A0ACC0IY46_9ERIC</name>
<evidence type="ECO:0000313" key="1">
    <source>
        <dbReference type="EMBL" id="KAI8030088.1"/>
    </source>
</evidence>
<sequence>MHRKNGQFASLKENSASSSWDSTKSCLEGDGTPRPETCSKMSTLWCW</sequence>
<keyword evidence="2" id="KW-1185">Reference proteome</keyword>
<comment type="caution">
    <text evidence="1">The sequence shown here is derived from an EMBL/GenBank/DDBJ whole genome shotgun (WGS) entry which is preliminary data.</text>
</comment>